<dbReference type="RefSeq" id="WP_303548076.1">
    <property type="nucleotide sequence ID" value="NZ_JAUOPG010000001.1"/>
</dbReference>
<dbReference type="InterPro" id="IPR014621">
    <property type="entry name" value="UCP036778_sugar_epimerase"/>
</dbReference>
<dbReference type="InterPro" id="IPR050312">
    <property type="entry name" value="IolE/XylAMocC-like"/>
</dbReference>
<accession>A0AAW7XD69</accession>
<dbReference type="PANTHER" id="PTHR12110:SF21">
    <property type="entry name" value="XYLOSE ISOMERASE-LIKE TIM BARREL DOMAIN-CONTAINING PROTEIN"/>
    <property type="match status" value="1"/>
</dbReference>
<organism evidence="2 3">
    <name type="scientific">Neptunomonas phycophila</name>
    <dbReference type="NCBI Taxonomy" id="1572645"/>
    <lineage>
        <taxon>Bacteria</taxon>
        <taxon>Pseudomonadati</taxon>
        <taxon>Pseudomonadota</taxon>
        <taxon>Gammaproteobacteria</taxon>
        <taxon>Oceanospirillales</taxon>
        <taxon>Oceanospirillaceae</taxon>
        <taxon>Neptunomonas</taxon>
    </lineage>
</organism>
<dbReference type="SUPFAM" id="SSF51658">
    <property type="entry name" value="Xylose isomerase-like"/>
    <property type="match status" value="1"/>
</dbReference>
<evidence type="ECO:0000313" key="2">
    <source>
        <dbReference type="EMBL" id="MDO6452080.1"/>
    </source>
</evidence>
<dbReference type="PANTHER" id="PTHR12110">
    <property type="entry name" value="HYDROXYPYRUVATE ISOMERASE"/>
    <property type="match status" value="1"/>
</dbReference>
<comment type="caution">
    <text evidence="2">The sequence shown here is derived from an EMBL/GenBank/DDBJ whole genome shotgun (WGS) entry which is preliminary data.</text>
</comment>
<feature type="domain" description="Xylose isomerase-like TIM barrel" evidence="1">
    <location>
        <begin position="25"/>
        <end position="269"/>
    </location>
</feature>
<dbReference type="AlphaFoldDB" id="A0AAW7XD69"/>
<reference evidence="2" key="1">
    <citation type="submission" date="2023-07" db="EMBL/GenBank/DDBJ databases">
        <title>Genome content predicts the carbon catabolic preferences of heterotrophic bacteria.</title>
        <authorList>
            <person name="Gralka M."/>
        </authorList>
    </citation>
    <scope>NUCLEOTIDE SEQUENCE</scope>
    <source>
        <strain evidence="2">I2M16</strain>
    </source>
</reference>
<proteinExistence type="predicted"/>
<dbReference type="Gene3D" id="3.20.20.150">
    <property type="entry name" value="Divalent-metal-dependent TIM barrel enzymes"/>
    <property type="match status" value="1"/>
</dbReference>
<dbReference type="InterPro" id="IPR013022">
    <property type="entry name" value="Xyl_isomerase-like_TIM-brl"/>
</dbReference>
<name>A0AAW7XD69_9GAMM</name>
<evidence type="ECO:0000313" key="3">
    <source>
        <dbReference type="Proteomes" id="UP001169862"/>
    </source>
</evidence>
<dbReference type="InterPro" id="IPR036237">
    <property type="entry name" value="Xyl_isomerase-like_sf"/>
</dbReference>
<gene>
    <name evidence="2" type="ORF">Q4490_00755</name>
</gene>
<dbReference type="Proteomes" id="UP001169862">
    <property type="component" value="Unassembled WGS sequence"/>
</dbReference>
<evidence type="ECO:0000259" key="1">
    <source>
        <dbReference type="Pfam" id="PF01261"/>
    </source>
</evidence>
<dbReference type="PIRSF" id="PIRSF036778">
    <property type="entry name" value="UCP036778"/>
    <property type="match status" value="1"/>
</dbReference>
<sequence>MSTVSPRYGLNHMVCPSLTIQQLIETAHQLGVETVEFRNDIGTNSLTEFATAKAAGEQAKSLGITVLSINALYPFNIWNSDRAAQAVEMAKVAQACGAVGLVMCPLNDGSYTQATPQRFDMLKEALLAITPILEDHNLIGFIEPLGFPISSLRTKREAVEAIEAIGQSSRFKLVHDTFHHRGAGEDDYFPDHTGLVHISGLEDQDVSFDDMLDSHRLLVGPKDRLGNVEQLQQLHTTGFNGPVSFEPFSEQVWGLNDPATAVLDSIRYLNGALNR</sequence>
<dbReference type="Pfam" id="PF01261">
    <property type="entry name" value="AP_endonuc_2"/>
    <property type="match status" value="1"/>
</dbReference>
<protein>
    <submittedName>
        <fullName evidence="2">TIM barrel protein</fullName>
    </submittedName>
</protein>
<dbReference type="EMBL" id="JAUOPG010000001">
    <property type="protein sequence ID" value="MDO6452080.1"/>
    <property type="molecule type" value="Genomic_DNA"/>
</dbReference>